<dbReference type="Proteomes" id="UP000035199">
    <property type="component" value="Chromosome"/>
</dbReference>
<dbReference type="AlphaFoldDB" id="A0A0G3GYX0"/>
<dbReference type="RefSeq" id="WP_047262398.1">
    <property type="nucleotide sequence ID" value="NZ_CP011542.1"/>
</dbReference>
<protein>
    <submittedName>
        <fullName evidence="1">Uncharacterized protein</fullName>
    </submittedName>
</protein>
<organism evidence="1 2">
    <name type="scientific">Corynebacterium mustelae</name>
    <dbReference type="NCBI Taxonomy" id="571915"/>
    <lineage>
        <taxon>Bacteria</taxon>
        <taxon>Bacillati</taxon>
        <taxon>Actinomycetota</taxon>
        <taxon>Actinomycetes</taxon>
        <taxon>Mycobacteriales</taxon>
        <taxon>Corynebacteriaceae</taxon>
        <taxon>Corynebacterium</taxon>
    </lineage>
</organism>
<dbReference type="STRING" id="571915.CMUST_10200"/>
<name>A0A0G3GYX0_9CORY</name>
<dbReference type="EMBL" id="CP011542">
    <property type="protein sequence ID" value="AKK06356.1"/>
    <property type="molecule type" value="Genomic_DNA"/>
</dbReference>
<reference evidence="2" key="2">
    <citation type="submission" date="2015-05" db="EMBL/GenBank/DDBJ databases">
        <title>Complete genome sequence of Corynebacterium mustelae DSM 45274, isolated from various tissues of a male ferret with lethal sepsis.</title>
        <authorList>
            <person name="Ruckert C."/>
            <person name="Albersmeier A."/>
            <person name="Winkler A."/>
            <person name="Tauch A."/>
        </authorList>
    </citation>
    <scope>NUCLEOTIDE SEQUENCE [LARGE SCALE GENOMIC DNA]</scope>
    <source>
        <strain evidence="2">DSM 45274</strain>
    </source>
</reference>
<dbReference type="PATRIC" id="fig|571915.4.peg.2165"/>
<keyword evidence="2" id="KW-1185">Reference proteome</keyword>
<gene>
    <name evidence="1" type="ORF">CMUST_10200</name>
</gene>
<dbReference type="KEGG" id="cmv:CMUST_10200"/>
<proteinExistence type="predicted"/>
<sequence length="291" mass="32270">MPSHLARYVQTIKRSVALAALIDEELEPNAAAVAHRLIETLTETPHDPSDYSREIYSLLIEIDMAQSTLGRPLSPAMQAFLHILELSTNPPDINFDDQRTLLDDCLDKLPSDSLLSTIVVDFAETATNDLITDQGSFVAEISQGHAECHQSPPCFDLPPRFSTLPRLRLQFRAWLPTDTLPSPALLSVNADASQLNVWEVAGGRFLLGEANPSLRESTFIAEITADDGYLTGAEILWKIHLLLKNFDCGFHTLFERLVFLGEDETVPLFFLSCCATFDPTGEPFADKFPPL</sequence>
<evidence type="ECO:0000313" key="1">
    <source>
        <dbReference type="EMBL" id="AKK06356.1"/>
    </source>
</evidence>
<accession>A0A0G3GYX0</accession>
<evidence type="ECO:0000313" key="2">
    <source>
        <dbReference type="Proteomes" id="UP000035199"/>
    </source>
</evidence>
<reference evidence="1 2" key="1">
    <citation type="journal article" date="2015" name="Genome Announc.">
        <title>Complete Genome Sequence of the Type Strain Corynebacterium mustelae DSM 45274, Isolated from Various Tissues of a Male Ferret with Lethal Sepsis.</title>
        <authorList>
            <person name="Ruckert C."/>
            <person name="Eimer J."/>
            <person name="Winkler A."/>
            <person name="Tauch A."/>
        </authorList>
    </citation>
    <scope>NUCLEOTIDE SEQUENCE [LARGE SCALE GENOMIC DNA]</scope>
    <source>
        <strain evidence="1 2">DSM 45274</strain>
    </source>
</reference>